<gene>
    <name evidence="2" type="ORF">RALSY_20418</name>
</gene>
<dbReference type="AlphaFoldDB" id="G3A2Y4"/>
<dbReference type="PROSITE" id="PS51257">
    <property type="entry name" value="PROKAR_LIPOPROTEIN"/>
    <property type="match status" value="1"/>
</dbReference>
<evidence type="ECO:0000256" key="1">
    <source>
        <dbReference type="SAM" id="SignalP"/>
    </source>
</evidence>
<keyword evidence="1" id="KW-0732">Signal</keyword>
<sequence length="153" mass="16225">MKTIRMIFLRASLVAAVIGLCACTSYHYPSESERKVAAVQAKFPRYQFIVVRCDNSNAISDAVMAGALRSGASSANAKAIIDLLSKPESPYVAVLGDGDTIAAATLERALSDSKGKVRAGRTVIFVGDQKYEQSLKAAAMGAGVKLEFVSFTN</sequence>
<dbReference type="RefSeq" id="WP_197333125.1">
    <property type="nucleotide sequence ID" value="NZ_CP115944.1"/>
</dbReference>
<organism evidence="2">
    <name type="scientific">Ralstonia syzygii R24</name>
    <dbReference type="NCBI Taxonomy" id="907261"/>
    <lineage>
        <taxon>Bacteria</taxon>
        <taxon>Pseudomonadati</taxon>
        <taxon>Pseudomonadota</taxon>
        <taxon>Betaproteobacteria</taxon>
        <taxon>Burkholderiales</taxon>
        <taxon>Burkholderiaceae</taxon>
        <taxon>Ralstonia</taxon>
        <taxon>Ralstonia solanacearum species complex</taxon>
    </lineage>
</organism>
<feature type="signal peptide" evidence="1">
    <location>
        <begin position="1"/>
        <end position="27"/>
    </location>
</feature>
<accession>G3A2Y4</accession>
<reference evidence="2" key="2">
    <citation type="submission" date="2011-04" db="EMBL/GenBank/DDBJ databases">
        <authorList>
            <person name="Genoscope - CEA"/>
        </authorList>
    </citation>
    <scope>NUCLEOTIDE SEQUENCE</scope>
    <source>
        <strain evidence="2">R24</strain>
    </source>
</reference>
<evidence type="ECO:0008006" key="3">
    <source>
        <dbReference type="Google" id="ProtNLM"/>
    </source>
</evidence>
<dbReference type="EMBL" id="FR854087">
    <property type="protein sequence ID" value="CCA85805.1"/>
    <property type="molecule type" value="Genomic_DNA"/>
</dbReference>
<protein>
    <recommendedName>
        <fullName evidence="3">Lipoprotein</fullName>
    </recommendedName>
</protein>
<feature type="chain" id="PRO_5003442247" description="Lipoprotein" evidence="1">
    <location>
        <begin position="28"/>
        <end position="153"/>
    </location>
</feature>
<name>G3A2Y4_9RALS</name>
<evidence type="ECO:0000313" key="2">
    <source>
        <dbReference type="EMBL" id="CCA85805.1"/>
    </source>
</evidence>
<proteinExistence type="predicted"/>
<reference evidence="2" key="1">
    <citation type="journal article" date="2011" name="PLoS ONE">
        <title>Ralstonia syzygii, the Blood Disease Bacterium and some Asian R. solanacearum strains form a single genomic species despite divergent lifestyles.</title>
        <authorList>
            <person name="Remenant B."/>
            <person name="de Cambiaire J.C."/>
            <person name="Cellier G."/>
            <person name="Jacobs J.M."/>
            <person name="Mangenot S."/>
            <person name="Barbe V."/>
            <person name="Lajus A."/>
            <person name="Vallenet D."/>
            <person name="Medigue C."/>
            <person name="Fegan M."/>
            <person name="Allen C."/>
            <person name="Prior P."/>
        </authorList>
    </citation>
    <scope>NUCLEOTIDE SEQUENCE</scope>
    <source>
        <strain evidence="2">R24</strain>
    </source>
</reference>